<keyword evidence="2" id="KW-1185">Reference proteome</keyword>
<organism evidence="1 2">
    <name type="scientific">Roseateles asaccharophilus</name>
    <dbReference type="NCBI Taxonomy" id="582607"/>
    <lineage>
        <taxon>Bacteria</taxon>
        <taxon>Pseudomonadati</taxon>
        <taxon>Pseudomonadota</taxon>
        <taxon>Betaproteobacteria</taxon>
        <taxon>Burkholderiales</taxon>
        <taxon>Sphaerotilaceae</taxon>
        <taxon>Roseateles</taxon>
    </lineage>
</organism>
<dbReference type="EMBL" id="SNXE01000001">
    <property type="protein sequence ID" value="TDP13021.1"/>
    <property type="molecule type" value="Genomic_DNA"/>
</dbReference>
<dbReference type="AlphaFoldDB" id="A0A4R6NBI9"/>
<sequence length="80" mass="8702">MGKKREAAGQSGSLYDDYSRDILNKAEADMVGLFVFNGLHGSGLAVTHHVIQGRSERQMQVAKALRVMAELIEAKSQGIN</sequence>
<name>A0A4R6NBI9_9BURK</name>
<protein>
    <submittedName>
        <fullName evidence="1">Uncharacterized protein</fullName>
    </submittedName>
</protein>
<proteinExistence type="predicted"/>
<evidence type="ECO:0000313" key="1">
    <source>
        <dbReference type="EMBL" id="TDP13021.1"/>
    </source>
</evidence>
<gene>
    <name evidence="1" type="ORF">DFR39_101495</name>
</gene>
<evidence type="ECO:0000313" key="2">
    <source>
        <dbReference type="Proteomes" id="UP000295357"/>
    </source>
</evidence>
<comment type="caution">
    <text evidence="1">The sequence shown here is derived from an EMBL/GenBank/DDBJ whole genome shotgun (WGS) entry which is preliminary data.</text>
</comment>
<accession>A0A4R6NBI9</accession>
<dbReference type="RefSeq" id="WP_133601939.1">
    <property type="nucleotide sequence ID" value="NZ_JAUFPJ010000001.1"/>
</dbReference>
<reference evidence="1 2" key="1">
    <citation type="submission" date="2019-03" db="EMBL/GenBank/DDBJ databases">
        <title>Genomic Encyclopedia of Type Strains, Phase IV (KMG-IV): sequencing the most valuable type-strain genomes for metagenomic binning, comparative biology and taxonomic classification.</title>
        <authorList>
            <person name="Goeker M."/>
        </authorList>
    </citation>
    <scope>NUCLEOTIDE SEQUENCE [LARGE SCALE GENOMIC DNA]</scope>
    <source>
        <strain evidence="1 2">DSM 25082</strain>
    </source>
</reference>
<dbReference type="Proteomes" id="UP000295357">
    <property type="component" value="Unassembled WGS sequence"/>
</dbReference>